<keyword evidence="5 6" id="KW-0472">Membrane</keyword>
<dbReference type="GO" id="GO:0016020">
    <property type="term" value="C:membrane"/>
    <property type="evidence" value="ECO:0007669"/>
    <property type="project" value="UniProtKB-SubCell"/>
</dbReference>
<dbReference type="GO" id="GO:0016125">
    <property type="term" value="P:sterol metabolic process"/>
    <property type="evidence" value="ECO:0007669"/>
    <property type="project" value="InterPro"/>
</dbReference>
<protein>
    <recommendedName>
        <fullName evidence="8">EXPERA domain-containing protein</fullName>
    </recommendedName>
</protein>
<dbReference type="AlphaFoldDB" id="A0AAV9IKE9"/>
<comment type="similarity">
    <text evidence="2">Belongs to the EBP family.</text>
</comment>
<feature type="transmembrane region" description="Helical" evidence="7">
    <location>
        <begin position="104"/>
        <end position="122"/>
    </location>
</feature>
<dbReference type="PANTHER" id="PTHR14207">
    <property type="entry name" value="STEROL ISOMERASE"/>
    <property type="match status" value="1"/>
</dbReference>
<evidence type="ECO:0000256" key="2">
    <source>
        <dbReference type="ARBA" id="ARBA00008337"/>
    </source>
</evidence>
<evidence type="ECO:0000313" key="10">
    <source>
        <dbReference type="Proteomes" id="UP001300502"/>
    </source>
</evidence>
<reference evidence="9 10" key="1">
    <citation type="submission" date="2022-07" db="EMBL/GenBank/DDBJ databases">
        <title>Genome-wide signatures of adaptation to extreme environments.</title>
        <authorList>
            <person name="Cho C.H."/>
            <person name="Yoon H.S."/>
        </authorList>
    </citation>
    <scope>NUCLEOTIDE SEQUENCE [LARGE SCALE GENOMIC DNA]</scope>
    <source>
        <strain evidence="9 10">108.79 E11</strain>
    </source>
</reference>
<evidence type="ECO:0000259" key="8">
    <source>
        <dbReference type="PROSITE" id="PS51751"/>
    </source>
</evidence>
<dbReference type="GO" id="GO:0005783">
    <property type="term" value="C:endoplasmic reticulum"/>
    <property type="evidence" value="ECO:0007669"/>
    <property type="project" value="TreeGrafter"/>
</dbReference>
<dbReference type="InterPro" id="IPR033118">
    <property type="entry name" value="EXPERA"/>
</dbReference>
<evidence type="ECO:0000256" key="5">
    <source>
        <dbReference type="ARBA" id="ARBA00023136"/>
    </source>
</evidence>
<dbReference type="InterPro" id="IPR007905">
    <property type="entry name" value="EBP"/>
</dbReference>
<name>A0AAV9IKE9_9RHOD</name>
<keyword evidence="10" id="KW-1185">Reference proteome</keyword>
<keyword evidence="4 6" id="KW-1133">Transmembrane helix</keyword>
<evidence type="ECO:0000256" key="3">
    <source>
        <dbReference type="ARBA" id="ARBA00022692"/>
    </source>
</evidence>
<evidence type="ECO:0000256" key="4">
    <source>
        <dbReference type="ARBA" id="ARBA00022989"/>
    </source>
</evidence>
<accession>A0AAV9IKE9</accession>
<evidence type="ECO:0000256" key="1">
    <source>
        <dbReference type="ARBA" id="ARBA00004141"/>
    </source>
</evidence>
<sequence>MSSSSQTPKRNTNQTEKVVLLWFLLDACTHLTTELAFVYHSLTTTVERATHWTALLWKEYAKADTRWGRFHDCTVAMEVVTSLLWGPLALLCAYGVYRRAAWRHFWQLVLCVGELYGGWMTFGPDWLTSFATGKSELNPHKHWIHFWIYLFFANMVWVIMPVLLSIESYRVLVGACKVSRSHQDPSLLLGNLGGKIILWTLYTFVGVVFLFGLLIPFQLIPAPVS</sequence>
<organism evidence="9 10">
    <name type="scientific">Galdieria yellowstonensis</name>
    <dbReference type="NCBI Taxonomy" id="3028027"/>
    <lineage>
        <taxon>Eukaryota</taxon>
        <taxon>Rhodophyta</taxon>
        <taxon>Bangiophyceae</taxon>
        <taxon>Galdieriales</taxon>
        <taxon>Galdieriaceae</taxon>
        <taxon>Galdieria</taxon>
    </lineage>
</organism>
<keyword evidence="3 6" id="KW-0812">Transmembrane</keyword>
<dbReference type="Pfam" id="PF05241">
    <property type="entry name" value="EBP"/>
    <property type="match status" value="1"/>
</dbReference>
<dbReference type="EMBL" id="JANCYU010000057">
    <property type="protein sequence ID" value="KAK4527898.1"/>
    <property type="molecule type" value="Genomic_DNA"/>
</dbReference>
<feature type="domain" description="EXPERA" evidence="8">
    <location>
        <begin position="15"/>
        <end position="165"/>
    </location>
</feature>
<evidence type="ECO:0000313" key="9">
    <source>
        <dbReference type="EMBL" id="KAK4527898.1"/>
    </source>
</evidence>
<comment type="subcellular location">
    <subcellularLocation>
        <location evidence="1">Membrane</location>
        <topology evidence="1">Multi-pass membrane protein</topology>
    </subcellularLocation>
</comment>
<dbReference type="GO" id="GO:0047750">
    <property type="term" value="F:cholestenol delta-isomerase activity"/>
    <property type="evidence" value="ECO:0007669"/>
    <property type="project" value="InterPro"/>
</dbReference>
<evidence type="ECO:0000256" key="7">
    <source>
        <dbReference type="SAM" id="Phobius"/>
    </source>
</evidence>
<feature type="transmembrane region" description="Helical" evidence="7">
    <location>
        <begin position="75"/>
        <end position="97"/>
    </location>
</feature>
<feature type="transmembrane region" description="Helical" evidence="7">
    <location>
        <begin position="196"/>
        <end position="220"/>
    </location>
</feature>
<dbReference type="Proteomes" id="UP001300502">
    <property type="component" value="Unassembled WGS sequence"/>
</dbReference>
<comment type="caution">
    <text evidence="9">The sequence shown here is derived from an EMBL/GenBank/DDBJ whole genome shotgun (WGS) entry which is preliminary data.</text>
</comment>
<proteinExistence type="inferred from homology"/>
<gene>
    <name evidence="9" type="ORF">GAYE_SCF46G5831</name>
</gene>
<feature type="transmembrane region" description="Helical" evidence="7">
    <location>
        <begin position="142"/>
        <end position="164"/>
    </location>
</feature>
<feature type="transmembrane region" description="Helical" evidence="7">
    <location>
        <begin position="20"/>
        <end position="42"/>
    </location>
</feature>
<evidence type="ECO:0000256" key="6">
    <source>
        <dbReference type="PROSITE-ProRule" id="PRU01087"/>
    </source>
</evidence>
<dbReference type="PANTHER" id="PTHR14207:SF1">
    <property type="entry name" value="EMOPAMIL-BINDING PROTEIN-LIKE"/>
    <property type="match status" value="1"/>
</dbReference>
<dbReference type="PROSITE" id="PS51751">
    <property type="entry name" value="EXPERA"/>
    <property type="match status" value="1"/>
</dbReference>